<comment type="caution">
    <text evidence="1">The sequence shown here is derived from an EMBL/GenBank/DDBJ whole genome shotgun (WGS) entry which is preliminary data.</text>
</comment>
<evidence type="ECO:0000313" key="2">
    <source>
        <dbReference type="Proteomes" id="UP001232148"/>
    </source>
</evidence>
<sequence>MAFFFFIFFFSSSSFFLYLPFMTGSDPSIIWVGAGKKWSRSASRDGHCLVAGHFDTTRRVVGSIAVGCSGRMVLSRAPSRAANILGGRRLLFNDVWYFWIHSSARVFGQRNAMKRHCNLLGISSVVPRTYVRASVAWR</sequence>
<reference evidence="1" key="1">
    <citation type="submission" date="2021-06" db="EMBL/GenBank/DDBJ databases">
        <title>Comparative genomics, transcriptomics and evolutionary studies reveal genomic signatures of adaptation to plant cell wall in hemibiotrophic fungi.</title>
        <authorList>
            <consortium name="DOE Joint Genome Institute"/>
            <person name="Baroncelli R."/>
            <person name="Diaz J.F."/>
            <person name="Benocci T."/>
            <person name="Peng M."/>
            <person name="Battaglia E."/>
            <person name="Haridas S."/>
            <person name="Andreopoulos W."/>
            <person name="Labutti K."/>
            <person name="Pangilinan J."/>
            <person name="Floch G.L."/>
            <person name="Makela M.R."/>
            <person name="Henrissat B."/>
            <person name="Grigoriev I.V."/>
            <person name="Crouch J.A."/>
            <person name="De Vries R.P."/>
            <person name="Sukno S.A."/>
            <person name="Thon M.R."/>
        </authorList>
    </citation>
    <scope>NUCLEOTIDE SEQUENCE</scope>
    <source>
        <strain evidence="1">MAFF235873</strain>
    </source>
</reference>
<keyword evidence="2" id="KW-1185">Reference proteome</keyword>
<organism evidence="1 2">
    <name type="scientific">Colletotrichum zoysiae</name>
    <dbReference type="NCBI Taxonomy" id="1216348"/>
    <lineage>
        <taxon>Eukaryota</taxon>
        <taxon>Fungi</taxon>
        <taxon>Dikarya</taxon>
        <taxon>Ascomycota</taxon>
        <taxon>Pezizomycotina</taxon>
        <taxon>Sordariomycetes</taxon>
        <taxon>Hypocreomycetidae</taxon>
        <taxon>Glomerellales</taxon>
        <taxon>Glomerellaceae</taxon>
        <taxon>Colletotrichum</taxon>
        <taxon>Colletotrichum graminicola species complex</taxon>
    </lineage>
</organism>
<name>A0AAD9H9F7_9PEZI</name>
<gene>
    <name evidence="1" type="ORF">LX32DRAFT_121174</name>
</gene>
<dbReference type="AlphaFoldDB" id="A0AAD9H9F7"/>
<dbReference type="EMBL" id="MU842979">
    <property type="protein sequence ID" value="KAK2023994.1"/>
    <property type="molecule type" value="Genomic_DNA"/>
</dbReference>
<accession>A0AAD9H9F7</accession>
<evidence type="ECO:0000313" key="1">
    <source>
        <dbReference type="EMBL" id="KAK2023994.1"/>
    </source>
</evidence>
<dbReference type="Proteomes" id="UP001232148">
    <property type="component" value="Unassembled WGS sequence"/>
</dbReference>
<proteinExistence type="predicted"/>
<protein>
    <submittedName>
        <fullName evidence="1">Uncharacterized protein</fullName>
    </submittedName>
</protein>